<comment type="caution">
    <text evidence="3">The sequence shown here is derived from an EMBL/GenBank/DDBJ whole genome shotgun (WGS) entry which is preliminary data.</text>
</comment>
<name>A0ABV7S9X0_9ACTN</name>
<dbReference type="InterPro" id="IPR006626">
    <property type="entry name" value="PbH1"/>
</dbReference>
<dbReference type="EMBL" id="JBHRWR010000003">
    <property type="protein sequence ID" value="MFC3573157.1"/>
    <property type="molecule type" value="Genomic_DNA"/>
</dbReference>
<evidence type="ECO:0000256" key="1">
    <source>
        <dbReference type="SAM" id="SignalP"/>
    </source>
</evidence>
<dbReference type="Gene3D" id="2.160.20.10">
    <property type="entry name" value="Single-stranded right-handed beta-helix, Pectin lyase-like"/>
    <property type="match status" value="1"/>
</dbReference>
<dbReference type="SUPFAM" id="SSF51126">
    <property type="entry name" value="Pectin lyase-like"/>
    <property type="match status" value="1"/>
</dbReference>
<accession>A0ABV7S9X0</accession>
<dbReference type="RefSeq" id="WP_310779361.1">
    <property type="nucleotide sequence ID" value="NZ_JBHRWR010000003.1"/>
</dbReference>
<dbReference type="Pfam" id="PF13229">
    <property type="entry name" value="Beta_helix"/>
    <property type="match status" value="1"/>
</dbReference>
<proteinExistence type="predicted"/>
<organism evidence="3 4">
    <name type="scientific">Streptomyces yaanensis</name>
    <dbReference type="NCBI Taxonomy" id="1142239"/>
    <lineage>
        <taxon>Bacteria</taxon>
        <taxon>Bacillati</taxon>
        <taxon>Actinomycetota</taxon>
        <taxon>Actinomycetes</taxon>
        <taxon>Kitasatosporales</taxon>
        <taxon>Streptomycetaceae</taxon>
        <taxon>Streptomyces</taxon>
    </lineage>
</organism>
<evidence type="ECO:0000313" key="3">
    <source>
        <dbReference type="EMBL" id="MFC3573157.1"/>
    </source>
</evidence>
<gene>
    <name evidence="3" type="ORF">ACFOZ0_07660</name>
</gene>
<dbReference type="InterPro" id="IPR011050">
    <property type="entry name" value="Pectin_lyase_fold/virulence"/>
</dbReference>
<feature type="chain" id="PRO_5046673673" evidence="1">
    <location>
        <begin position="23"/>
        <end position="352"/>
    </location>
</feature>
<protein>
    <submittedName>
        <fullName evidence="3">Nitrous oxide reductase family maturation protein NosD</fullName>
    </submittedName>
</protein>
<feature type="domain" description="Right handed beta helix" evidence="2">
    <location>
        <begin position="96"/>
        <end position="235"/>
    </location>
</feature>
<feature type="signal peptide" evidence="1">
    <location>
        <begin position="1"/>
        <end position="22"/>
    </location>
</feature>
<dbReference type="InterPro" id="IPR039448">
    <property type="entry name" value="Beta_helix"/>
</dbReference>
<sequence>MTNRHIAYLACTAALAGCGLGAASPDTAPTTRLVRPGDSIQKAVDAAKPGDTVLLTAGTFRQSVRVTTSGLTLRGMGRSTVIAPADKPGSNACARAGNGICVEGVKGRPVEDTTVTSLTLSGFTKNGLWSSRTERLTVRGVTAEKNHVWGIAQERSTRGVFLDNIARNNGDAGLFLANTVNAEEGAIDTHGAVIARNRLEGNRIGITVRRLRNLTVATNDITTNCAGVFVVGDENSPRAGAMTVSDNLIRKNNKSCPKTARLPALQGSGIVLTGAESTLVTRNLVQDNAGKSPLSGGVVLFKSIVGAPSDRNQISGNTLLRNAPADLVNADTGKGNTFLGNSCRASKPAGLC</sequence>
<evidence type="ECO:0000313" key="4">
    <source>
        <dbReference type="Proteomes" id="UP001595701"/>
    </source>
</evidence>
<reference evidence="4" key="1">
    <citation type="journal article" date="2019" name="Int. J. Syst. Evol. Microbiol.">
        <title>The Global Catalogue of Microorganisms (GCM) 10K type strain sequencing project: providing services to taxonomists for standard genome sequencing and annotation.</title>
        <authorList>
            <consortium name="The Broad Institute Genomics Platform"/>
            <consortium name="The Broad Institute Genome Sequencing Center for Infectious Disease"/>
            <person name="Wu L."/>
            <person name="Ma J."/>
        </authorList>
    </citation>
    <scope>NUCLEOTIDE SEQUENCE [LARGE SCALE GENOMIC DNA]</scope>
    <source>
        <strain evidence="4">CGMCC 4.7035</strain>
    </source>
</reference>
<dbReference type="Proteomes" id="UP001595701">
    <property type="component" value="Unassembled WGS sequence"/>
</dbReference>
<keyword evidence="1" id="KW-0732">Signal</keyword>
<dbReference type="InterPro" id="IPR012334">
    <property type="entry name" value="Pectin_lyas_fold"/>
</dbReference>
<evidence type="ECO:0000259" key="2">
    <source>
        <dbReference type="Pfam" id="PF13229"/>
    </source>
</evidence>
<dbReference type="PROSITE" id="PS51257">
    <property type="entry name" value="PROKAR_LIPOPROTEIN"/>
    <property type="match status" value="1"/>
</dbReference>
<dbReference type="SMART" id="SM00710">
    <property type="entry name" value="PbH1"/>
    <property type="match status" value="6"/>
</dbReference>
<keyword evidence="4" id="KW-1185">Reference proteome</keyword>